<sequence length="72" mass="8098">MRAGLLRIFSGVASPGCSQTVFEFRPESRTFRAFFPGSLGYPSHVLKLWIVKIFCFAFLGEVLPEVVPFSRV</sequence>
<gene>
    <name evidence="1" type="ORF">AVEN_65838_1</name>
</gene>
<evidence type="ECO:0000313" key="2">
    <source>
        <dbReference type="Proteomes" id="UP000499080"/>
    </source>
</evidence>
<dbReference type="Proteomes" id="UP000499080">
    <property type="component" value="Unassembled WGS sequence"/>
</dbReference>
<proteinExistence type="predicted"/>
<keyword evidence="2" id="KW-1185">Reference proteome</keyword>
<dbReference type="AlphaFoldDB" id="A0A4Y2NXX0"/>
<organism evidence="1 2">
    <name type="scientific">Araneus ventricosus</name>
    <name type="common">Orbweaver spider</name>
    <name type="synonym">Epeira ventricosa</name>
    <dbReference type="NCBI Taxonomy" id="182803"/>
    <lineage>
        <taxon>Eukaryota</taxon>
        <taxon>Metazoa</taxon>
        <taxon>Ecdysozoa</taxon>
        <taxon>Arthropoda</taxon>
        <taxon>Chelicerata</taxon>
        <taxon>Arachnida</taxon>
        <taxon>Araneae</taxon>
        <taxon>Araneomorphae</taxon>
        <taxon>Entelegynae</taxon>
        <taxon>Araneoidea</taxon>
        <taxon>Araneidae</taxon>
        <taxon>Araneus</taxon>
    </lineage>
</organism>
<accession>A0A4Y2NXX0</accession>
<protein>
    <submittedName>
        <fullName evidence="1">Uncharacterized protein</fullName>
    </submittedName>
</protein>
<comment type="caution">
    <text evidence="1">The sequence shown here is derived from an EMBL/GenBank/DDBJ whole genome shotgun (WGS) entry which is preliminary data.</text>
</comment>
<feature type="non-terminal residue" evidence="1">
    <location>
        <position position="72"/>
    </location>
</feature>
<name>A0A4Y2NXX0_ARAVE</name>
<dbReference type="EMBL" id="BGPR01129632">
    <property type="protein sequence ID" value="GBN42586.1"/>
    <property type="molecule type" value="Genomic_DNA"/>
</dbReference>
<evidence type="ECO:0000313" key="1">
    <source>
        <dbReference type="EMBL" id="GBN42586.1"/>
    </source>
</evidence>
<reference evidence="1 2" key="1">
    <citation type="journal article" date="2019" name="Sci. Rep.">
        <title>Orb-weaving spider Araneus ventricosus genome elucidates the spidroin gene catalogue.</title>
        <authorList>
            <person name="Kono N."/>
            <person name="Nakamura H."/>
            <person name="Ohtoshi R."/>
            <person name="Moran D.A.P."/>
            <person name="Shinohara A."/>
            <person name="Yoshida Y."/>
            <person name="Fujiwara M."/>
            <person name="Mori M."/>
            <person name="Tomita M."/>
            <person name="Arakawa K."/>
        </authorList>
    </citation>
    <scope>NUCLEOTIDE SEQUENCE [LARGE SCALE GENOMIC DNA]</scope>
</reference>